<evidence type="ECO:0000313" key="3">
    <source>
        <dbReference type="Proteomes" id="UP000242715"/>
    </source>
</evidence>
<dbReference type="SUPFAM" id="SSF53474">
    <property type="entry name" value="alpha/beta-Hydrolases"/>
    <property type="match status" value="1"/>
</dbReference>
<accession>A0A2Z6NQU2</accession>
<protein>
    <recommendedName>
        <fullName evidence="1">Partial AB-hydrolase lipase domain-containing protein</fullName>
    </recommendedName>
</protein>
<dbReference type="Proteomes" id="UP000242715">
    <property type="component" value="Unassembled WGS sequence"/>
</dbReference>
<organism evidence="2 3">
    <name type="scientific">Trifolium subterraneum</name>
    <name type="common">Subterranean clover</name>
    <dbReference type="NCBI Taxonomy" id="3900"/>
    <lineage>
        <taxon>Eukaryota</taxon>
        <taxon>Viridiplantae</taxon>
        <taxon>Streptophyta</taxon>
        <taxon>Embryophyta</taxon>
        <taxon>Tracheophyta</taxon>
        <taxon>Spermatophyta</taxon>
        <taxon>Magnoliopsida</taxon>
        <taxon>eudicotyledons</taxon>
        <taxon>Gunneridae</taxon>
        <taxon>Pentapetalae</taxon>
        <taxon>rosids</taxon>
        <taxon>fabids</taxon>
        <taxon>Fabales</taxon>
        <taxon>Fabaceae</taxon>
        <taxon>Papilionoideae</taxon>
        <taxon>50 kb inversion clade</taxon>
        <taxon>NPAAA clade</taxon>
        <taxon>Hologalegina</taxon>
        <taxon>IRL clade</taxon>
        <taxon>Trifolieae</taxon>
        <taxon>Trifolium</taxon>
    </lineage>
</organism>
<evidence type="ECO:0000313" key="2">
    <source>
        <dbReference type="EMBL" id="GAU33949.1"/>
    </source>
</evidence>
<keyword evidence="3" id="KW-1185">Reference proteome</keyword>
<dbReference type="InterPro" id="IPR006693">
    <property type="entry name" value="AB_hydrolase_lipase"/>
</dbReference>
<dbReference type="OrthoDB" id="1740215at2759"/>
<dbReference type="EMBL" id="DF973541">
    <property type="protein sequence ID" value="GAU33949.1"/>
    <property type="molecule type" value="Genomic_DNA"/>
</dbReference>
<name>A0A2Z6NQU2_TRISU</name>
<sequence length="102" mass="11628">MERVTTEDGYILSLQRMRVRLSDKKADKTPVLIQHGIFFDGIVWLLNSPKESLGFILADSGFDVWLVNGRGTKYSTMHTSLSPNDKAVNRSGIYEFIPNMYE</sequence>
<dbReference type="PANTHER" id="PTHR11005">
    <property type="entry name" value="LYSOSOMAL ACID LIPASE-RELATED"/>
    <property type="match status" value="1"/>
</dbReference>
<dbReference type="GO" id="GO:0006629">
    <property type="term" value="P:lipid metabolic process"/>
    <property type="evidence" value="ECO:0007669"/>
    <property type="project" value="InterPro"/>
</dbReference>
<proteinExistence type="predicted"/>
<feature type="domain" description="Partial AB-hydrolase lipase" evidence="1">
    <location>
        <begin position="3"/>
        <end position="47"/>
    </location>
</feature>
<evidence type="ECO:0000259" key="1">
    <source>
        <dbReference type="Pfam" id="PF04083"/>
    </source>
</evidence>
<dbReference type="AlphaFoldDB" id="A0A2Z6NQU2"/>
<gene>
    <name evidence="2" type="ORF">TSUD_148700</name>
</gene>
<dbReference type="InterPro" id="IPR029058">
    <property type="entry name" value="AB_hydrolase_fold"/>
</dbReference>
<reference evidence="3" key="1">
    <citation type="journal article" date="2017" name="Front. Plant Sci.">
        <title>Climate Clever Clovers: New Paradigm to Reduce the Environmental Footprint of Ruminants by Breeding Low Methanogenic Forages Utilizing Haplotype Variation.</title>
        <authorList>
            <person name="Kaur P."/>
            <person name="Appels R."/>
            <person name="Bayer P.E."/>
            <person name="Keeble-Gagnere G."/>
            <person name="Wang J."/>
            <person name="Hirakawa H."/>
            <person name="Shirasawa K."/>
            <person name="Vercoe P."/>
            <person name="Stefanova K."/>
            <person name="Durmic Z."/>
            <person name="Nichols P."/>
            <person name="Revell C."/>
            <person name="Isobe S.N."/>
            <person name="Edwards D."/>
            <person name="Erskine W."/>
        </authorList>
    </citation>
    <scope>NUCLEOTIDE SEQUENCE [LARGE SCALE GENOMIC DNA]</scope>
    <source>
        <strain evidence="3">cv. Daliak</strain>
    </source>
</reference>
<dbReference type="Gene3D" id="3.40.50.1820">
    <property type="entry name" value="alpha/beta hydrolase"/>
    <property type="match status" value="1"/>
</dbReference>
<dbReference type="Pfam" id="PF04083">
    <property type="entry name" value="Abhydro_lipase"/>
    <property type="match status" value="1"/>
</dbReference>